<organism evidence="2 3">
    <name type="scientific">Lepisosteus oculatus</name>
    <name type="common">Spotted gar</name>
    <dbReference type="NCBI Taxonomy" id="7918"/>
    <lineage>
        <taxon>Eukaryota</taxon>
        <taxon>Metazoa</taxon>
        <taxon>Chordata</taxon>
        <taxon>Craniata</taxon>
        <taxon>Vertebrata</taxon>
        <taxon>Euteleostomi</taxon>
        <taxon>Actinopterygii</taxon>
        <taxon>Neopterygii</taxon>
        <taxon>Holostei</taxon>
        <taxon>Semionotiformes</taxon>
        <taxon>Lepisosteidae</taxon>
        <taxon>Lepisosteus</taxon>
    </lineage>
</organism>
<dbReference type="PANTHER" id="PTHR32251:SF17">
    <property type="entry name" value="STEROID 5-ALPHA REDUCTASE C-TERMINAL DOMAIN-CONTAINING PROTEIN"/>
    <property type="match status" value="1"/>
</dbReference>
<keyword evidence="1" id="KW-0472">Membrane</keyword>
<sequence length="256" mass="29743">VMGNAVVKTAAIDLAIQWSCWAVSAVFKSEKIYDLAGTGSFILLTHLSRRWGGHSYTRQTVHGWLVTAWGLRLGTFLFLRMMAAGQDRRFNNIRDRPGVFWFYWTMQGVWVFTTLLPTVILNTERRNPPLGFRDYLGWALWGVGFLMEAIADQQKWNFRRDPDNAGKFIRHGLWAYSRHPNYVGEIMQWAGLFISASSVMQGTQYLTVTSPLILWFLIRYLSGVPPLEEYALKKWGADPQYQKYVKDTPVFWPFWK</sequence>
<dbReference type="Pfam" id="PF06966">
    <property type="entry name" value="DUF1295"/>
    <property type="match status" value="1"/>
</dbReference>
<keyword evidence="3" id="KW-1185">Reference proteome</keyword>
<feature type="transmembrane region" description="Helical" evidence="1">
    <location>
        <begin position="100"/>
        <end position="123"/>
    </location>
</feature>
<evidence type="ECO:0000256" key="1">
    <source>
        <dbReference type="SAM" id="Phobius"/>
    </source>
</evidence>
<dbReference type="HOGENOM" id="CLU_043418_1_0_1"/>
<dbReference type="InParanoid" id="W5MBD3"/>
<dbReference type="Bgee" id="ENSLOCG00000004747">
    <property type="expression patterns" value="Expressed in zone of skin and 13 other cell types or tissues"/>
</dbReference>
<reference evidence="2" key="2">
    <citation type="submission" date="2025-08" db="UniProtKB">
        <authorList>
            <consortium name="Ensembl"/>
        </authorList>
    </citation>
    <scope>IDENTIFICATION</scope>
</reference>
<dbReference type="PANTHER" id="PTHR32251">
    <property type="entry name" value="3-OXO-5-ALPHA-STEROID 4-DEHYDROGENASE"/>
    <property type="match status" value="1"/>
</dbReference>
<dbReference type="Gene3D" id="1.20.120.1630">
    <property type="match status" value="1"/>
</dbReference>
<proteinExistence type="predicted"/>
<dbReference type="GeneTree" id="ENSGT00390000008169"/>
<reference evidence="3" key="1">
    <citation type="submission" date="2011-12" db="EMBL/GenBank/DDBJ databases">
        <title>The Draft Genome of Lepisosteus oculatus.</title>
        <authorList>
            <consortium name="The Broad Institute Genome Assembly &amp; Analysis Group"/>
            <consortium name="Computational R&amp;D Group"/>
            <consortium name="and Sequencing Platform"/>
            <person name="Di Palma F."/>
            <person name="Alfoldi J."/>
            <person name="Johnson J."/>
            <person name="Berlin A."/>
            <person name="Gnerre S."/>
            <person name="Jaffe D."/>
            <person name="MacCallum I."/>
            <person name="Young S."/>
            <person name="Walker B.J."/>
            <person name="Lander E.S."/>
            <person name="Lindblad-Toh K."/>
        </authorList>
    </citation>
    <scope>NUCLEOTIDE SEQUENCE [LARGE SCALE GENOMIC DNA]</scope>
</reference>
<name>W5MBD3_LEPOC</name>
<evidence type="ECO:0000313" key="3">
    <source>
        <dbReference type="Proteomes" id="UP000018468"/>
    </source>
</evidence>
<dbReference type="eggNOG" id="KOG4650">
    <property type="taxonomic scope" value="Eukaryota"/>
</dbReference>
<dbReference type="AlphaFoldDB" id="W5MBD3"/>
<dbReference type="EMBL" id="AHAT01018707">
    <property type="status" value="NOT_ANNOTATED_CDS"/>
    <property type="molecule type" value="Genomic_DNA"/>
</dbReference>
<dbReference type="Ensembl" id="ENSLOCT00000005700.1">
    <property type="protein sequence ID" value="ENSLOCP00000005692.1"/>
    <property type="gene ID" value="ENSLOCG00000004747.1"/>
</dbReference>
<dbReference type="STRING" id="7918.ENSLOCP00000005692"/>
<evidence type="ECO:0000313" key="2">
    <source>
        <dbReference type="Ensembl" id="ENSLOCP00000005692.1"/>
    </source>
</evidence>
<feature type="transmembrane region" description="Helical" evidence="1">
    <location>
        <begin position="135"/>
        <end position="151"/>
    </location>
</feature>
<reference evidence="2" key="3">
    <citation type="submission" date="2025-09" db="UniProtKB">
        <authorList>
            <consortium name="Ensembl"/>
        </authorList>
    </citation>
    <scope>IDENTIFICATION</scope>
</reference>
<dbReference type="OMA" id="FQMLWVW"/>
<dbReference type="Proteomes" id="UP000018468">
    <property type="component" value="Linkage group LG4"/>
</dbReference>
<dbReference type="GO" id="GO:0016020">
    <property type="term" value="C:membrane"/>
    <property type="evidence" value="ECO:0000318"/>
    <property type="project" value="GO_Central"/>
</dbReference>
<keyword evidence="1" id="KW-1133">Transmembrane helix</keyword>
<feature type="transmembrane region" description="Helical" evidence="1">
    <location>
        <begin position="61"/>
        <end position="79"/>
    </location>
</feature>
<accession>W5MBD3</accession>
<dbReference type="InterPro" id="IPR010721">
    <property type="entry name" value="UstE-like"/>
</dbReference>
<dbReference type="PROSITE" id="PS50244">
    <property type="entry name" value="S5A_REDUCTASE"/>
    <property type="match status" value="1"/>
</dbReference>
<keyword evidence="1" id="KW-0812">Transmembrane</keyword>
<protein>
    <submittedName>
        <fullName evidence="2">Si:ch211-210c8.6</fullName>
    </submittedName>
</protein>